<organism evidence="1 2">
    <name type="scientific">Fictibacillus aquaticus</name>
    <dbReference type="NCBI Taxonomy" id="2021314"/>
    <lineage>
        <taxon>Bacteria</taxon>
        <taxon>Bacillati</taxon>
        <taxon>Bacillota</taxon>
        <taxon>Bacilli</taxon>
        <taxon>Bacillales</taxon>
        <taxon>Fictibacillaceae</taxon>
        <taxon>Fictibacillus</taxon>
    </lineage>
</organism>
<evidence type="ECO:0000313" key="1">
    <source>
        <dbReference type="EMBL" id="OYD58588.1"/>
    </source>
</evidence>
<gene>
    <name evidence="1" type="ORF">CGZ90_01415</name>
</gene>
<name>A0A235FBA1_9BACL</name>
<sequence length="59" mass="6843">MYSHLEHVEKIQRALTISTGYLNDTEKENIMNSLHHAIYLETGSDKKFASYSSIFHQTL</sequence>
<comment type="caution">
    <text evidence="1">The sequence shown here is derived from an EMBL/GenBank/DDBJ whole genome shotgun (WGS) entry which is preliminary data.</text>
</comment>
<dbReference type="Proteomes" id="UP000215059">
    <property type="component" value="Unassembled WGS sequence"/>
</dbReference>
<dbReference type="RefSeq" id="WP_094250549.1">
    <property type="nucleotide sequence ID" value="NZ_JBHLXL010000001.1"/>
</dbReference>
<dbReference type="AlphaFoldDB" id="A0A235FBA1"/>
<protein>
    <submittedName>
        <fullName evidence="1">Uncharacterized protein</fullName>
    </submittedName>
</protein>
<accession>A0A235FBA1</accession>
<dbReference type="EMBL" id="NOII01000001">
    <property type="protein sequence ID" value="OYD58588.1"/>
    <property type="molecule type" value="Genomic_DNA"/>
</dbReference>
<keyword evidence="2" id="KW-1185">Reference proteome</keyword>
<evidence type="ECO:0000313" key="2">
    <source>
        <dbReference type="Proteomes" id="UP000215059"/>
    </source>
</evidence>
<proteinExistence type="predicted"/>
<reference evidence="1 2" key="1">
    <citation type="submission" date="2017-07" db="EMBL/GenBank/DDBJ databases">
        <title>Fictibacillus sp. nov. GDSW-R2A3 Genome sequencing and assembly.</title>
        <authorList>
            <person name="Mayilraj S."/>
        </authorList>
    </citation>
    <scope>NUCLEOTIDE SEQUENCE [LARGE SCALE GENOMIC DNA]</scope>
    <source>
        <strain evidence="1 2">GDSW-R2A3</strain>
    </source>
</reference>
<dbReference type="OrthoDB" id="9764267at2"/>